<evidence type="ECO:0000256" key="7">
    <source>
        <dbReference type="ARBA" id="ARBA00035633"/>
    </source>
</evidence>
<evidence type="ECO:0000256" key="2">
    <source>
        <dbReference type="ARBA" id="ARBA00009320"/>
    </source>
</evidence>
<dbReference type="AlphaFoldDB" id="A0A1H4AU64"/>
<evidence type="ECO:0000313" key="14">
    <source>
        <dbReference type="Proteomes" id="UP000242469"/>
    </source>
</evidence>
<dbReference type="STRING" id="1122198.SAMN02745729_10359"/>
<gene>
    <name evidence="13" type="ORF">SAMN02745729_10359</name>
</gene>
<dbReference type="GO" id="GO:0005829">
    <property type="term" value="C:cytosol"/>
    <property type="evidence" value="ECO:0007669"/>
    <property type="project" value="TreeGrafter"/>
</dbReference>
<dbReference type="InterPro" id="IPR050571">
    <property type="entry name" value="Class-IV_PLP-Dep_Aminotrnsfr"/>
</dbReference>
<dbReference type="PANTHER" id="PTHR42743:SF2">
    <property type="entry name" value="AMINODEOXYCHORISMATE LYASE"/>
    <property type="match status" value="1"/>
</dbReference>
<comment type="cofactor">
    <cofactor evidence="1">
        <name>pyridoxal 5'-phosphate</name>
        <dbReference type="ChEBI" id="CHEBI:597326"/>
    </cofactor>
</comment>
<dbReference type="SUPFAM" id="SSF56752">
    <property type="entry name" value="D-aminoacid aminotransferase-like PLP-dependent enzymes"/>
    <property type="match status" value="1"/>
</dbReference>
<dbReference type="Proteomes" id="UP000242469">
    <property type="component" value="Unassembled WGS sequence"/>
</dbReference>
<evidence type="ECO:0000313" key="13">
    <source>
        <dbReference type="EMBL" id="SEA39459.1"/>
    </source>
</evidence>
<evidence type="ECO:0000256" key="6">
    <source>
        <dbReference type="ARBA" id="ARBA00023239"/>
    </source>
</evidence>
<dbReference type="InterPro" id="IPR017824">
    <property type="entry name" value="Aminodeoxychorismate_lyase_IV"/>
</dbReference>
<dbReference type="OrthoDB" id="9805628at2"/>
<reference evidence="14" key="1">
    <citation type="submission" date="2016-10" db="EMBL/GenBank/DDBJ databases">
        <authorList>
            <person name="Varghese N."/>
            <person name="Submissions S."/>
        </authorList>
    </citation>
    <scope>NUCLEOTIDE SEQUENCE [LARGE SCALE GENOMIC DNA]</scope>
    <source>
        <strain evidence="14">DSM 11526</strain>
    </source>
</reference>
<sequence length="281" mass="31107">MASQYSMQAQTLVNGLPATQIDVTDRALAYGHGLFETLLVLNGKPVFYPAHLQRLMNGCMRLGIPAAGLERQLETDLECLALPETPAVLKLILSCGSGGRGYLTPDPASPLRILMLTPMPTYPDQPERGVQVRWCSTRLARQPLLSGIKHLNRLEQVLARNEWSDPAVREGLMCDTEGWVVEGTMSNLCFIKQHRFCTPLLDQAGIEGVVRNQLLQLAADLGLETEQGYYTPAEVESAEELFICNSLIGIWPITRLGERRYTPGPFTAKLQAALQQRMISC</sequence>
<evidence type="ECO:0000256" key="11">
    <source>
        <dbReference type="ARBA" id="ARBA00069174"/>
    </source>
</evidence>
<dbReference type="NCBIfam" id="TIGR03461">
    <property type="entry name" value="pabC_Proteo"/>
    <property type="match status" value="1"/>
</dbReference>
<protein>
    <recommendedName>
        <fullName evidence="11 12">Aminodeoxychorismate lyase</fullName>
        <ecNumber evidence="8 12">4.1.3.38</ecNumber>
    </recommendedName>
</protein>
<dbReference type="Pfam" id="PF01063">
    <property type="entry name" value="Aminotran_4"/>
    <property type="match status" value="1"/>
</dbReference>
<dbReference type="GO" id="GO:0008696">
    <property type="term" value="F:4-amino-4-deoxychorismate lyase activity"/>
    <property type="evidence" value="ECO:0007669"/>
    <property type="project" value="UniProtKB-UniRule"/>
</dbReference>
<comment type="pathway">
    <text evidence="7">Cofactor biosynthesis; tetrahydrofolate biosynthesis; 4-aminobenzoate from chorismate: step 2/2.</text>
</comment>
<dbReference type="InterPro" id="IPR043132">
    <property type="entry name" value="BCAT-like_C"/>
</dbReference>
<dbReference type="FunFam" id="3.20.10.10:FF:000002">
    <property type="entry name" value="D-alanine aminotransferase"/>
    <property type="match status" value="1"/>
</dbReference>
<comment type="catalytic activity">
    <reaction evidence="9">
        <text>4-amino-4-deoxychorismate = 4-aminobenzoate + pyruvate + H(+)</text>
        <dbReference type="Rhea" id="RHEA:16201"/>
        <dbReference type="ChEBI" id="CHEBI:15361"/>
        <dbReference type="ChEBI" id="CHEBI:15378"/>
        <dbReference type="ChEBI" id="CHEBI:17836"/>
        <dbReference type="ChEBI" id="CHEBI:58406"/>
        <dbReference type="EC" id="4.1.3.38"/>
    </reaction>
</comment>
<dbReference type="PANTHER" id="PTHR42743">
    <property type="entry name" value="AMINO-ACID AMINOTRANSFERASE"/>
    <property type="match status" value="1"/>
</dbReference>
<dbReference type="EMBL" id="FNRJ01000003">
    <property type="protein sequence ID" value="SEA39459.1"/>
    <property type="molecule type" value="Genomic_DNA"/>
</dbReference>
<keyword evidence="4" id="KW-0663">Pyridoxal phosphate</keyword>
<comment type="similarity">
    <text evidence="2">Belongs to the class-IV pyridoxal-phosphate-dependent aminotransferase family.</text>
</comment>
<keyword evidence="5" id="KW-0289">Folate biosynthesis</keyword>
<evidence type="ECO:0000256" key="5">
    <source>
        <dbReference type="ARBA" id="ARBA00022909"/>
    </source>
</evidence>
<dbReference type="InterPro" id="IPR036038">
    <property type="entry name" value="Aminotransferase-like"/>
</dbReference>
<evidence type="ECO:0000256" key="12">
    <source>
        <dbReference type="NCBIfam" id="TIGR03461"/>
    </source>
</evidence>
<comment type="subunit">
    <text evidence="3">Homodimer.</text>
</comment>
<evidence type="ECO:0000256" key="4">
    <source>
        <dbReference type="ARBA" id="ARBA00022898"/>
    </source>
</evidence>
<comment type="function">
    <text evidence="10">Involved in the biosynthesis of p-aminobenzoate (PABA), a precursor of tetrahydrofolate. Converts 4-amino-4-deoxychorismate into 4-aminobenzoate (PABA) and pyruvate.</text>
</comment>
<dbReference type="RefSeq" id="WP_139253884.1">
    <property type="nucleotide sequence ID" value="NZ_FNRJ01000003.1"/>
</dbReference>
<keyword evidence="6 13" id="KW-0456">Lyase</keyword>
<evidence type="ECO:0000256" key="8">
    <source>
        <dbReference type="ARBA" id="ARBA00035676"/>
    </source>
</evidence>
<dbReference type="NCBIfam" id="NF004761">
    <property type="entry name" value="PRK06092.1"/>
    <property type="match status" value="1"/>
</dbReference>
<dbReference type="Gene3D" id="3.30.470.10">
    <property type="match status" value="1"/>
</dbReference>
<keyword evidence="14" id="KW-1185">Reference proteome</keyword>
<dbReference type="GO" id="GO:0008153">
    <property type="term" value="P:4-aminobenzoate biosynthetic process"/>
    <property type="evidence" value="ECO:0007669"/>
    <property type="project" value="UniProtKB-UniRule"/>
</dbReference>
<evidence type="ECO:0000256" key="3">
    <source>
        <dbReference type="ARBA" id="ARBA00011738"/>
    </source>
</evidence>
<evidence type="ECO:0000256" key="1">
    <source>
        <dbReference type="ARBA" id="ARBA00001933"/>
    </source>
</evidence>
<proteinExistence type="inferred from homology"/>
<dbReference type="GO" id="GO:0030170">
    <property type="term" value="F:pyridoxal phosphate binding"/>
    <property type="evidence" value="ECO:0007669"/>
    <property type="project" value="InterPro"/>
</dbReference>
<dbReference type="Gene3D" id="3.20.10.10">
    <property type="entry name" value="D-amino Acid Aminotransferase, subunit A, domain 2"/>
    <property type="match status" value="1"/>
</dbReference>
<dbReference type="CDD" id="cd01559">
    <property type="entry name" value="ADCL_like"/>
    <property type="match status" value="1"/>
</dbReference>
<evidence type="ECO:0000256" key="10">
    <source>
        <dbReference type="ARBA" id="ARBA00054027"/>
    </source>
</evidence>
<accession>A0A1H4AU64</accession>
<dbReference type="InterPro" id="IPR043131">
    <property type="entry name" value="BCAT-like_N"/>
</dbReference>
<dbReference type="InterPro" id="IPR001544">
    <property type="entry name" value="Aminotrans_IV"/>
</dbReference>
<organism evidence="13 14">
    <name type="scientific">Marinobacterium iners DSM 11526</name>
    <dbReference type="NCBI Taxonomy" id="1122198"/>
    <lineage>
        <taxon>Bacteria</taxon>
        <taxon>Pseudomonadati</taxon>
        <taxon>Pseudomonadota</taxon>
        <taxon>Gammaproteobacteria</taxon>
        <taxon>Oceanospirillales</taxon>
        <taxon>Oceanospirillaceae</taxon>
        <taxon>Marinobacterium</taxon>
    </lineage>
</organism>
<name>A0A1H4AU64_9GAMM</name>
<dbReference type="GO" id="GO:0046656">
    <property type="term" value="P:folic acid biosynthetic process"/>
    <property type="evidence" value="ECO:0007669"/>
    <property type="project" value="UniProtKB-KW"/>
</dbReference>
<dbReference type="EC" id="4.1.3.38" evidence="8 12"/>
<evidence type="ECO:0000256" key="9">
    <source>
        <dbReference type="ARBA" id="ARBA00049529"/>
    </source>
</evidence>